<feature type="transmembrane region" description="Helical" evidence="6">
    <location>
        <begin position="162"/>
        <end position="182"/>
    </location>
</feature>
<keyword evidence="8" id="KW-1185">Reference proteome</keyword>
<feature type="transmembrane region" description="Helical" evidence="6">
    <location>
        <begin position="202"/>
        <end position="220"/>
    </location>
</feature>
<feature type="transmembrane region" description="Helical" evidence="6">
    <location>
        <begin position="48"/>
        <end position="68"/>
    </location>
</feature>
<dbReference type="PANTHER" id="PTHR42770:SF11">
    <property type="entry name" value="INNER MEMBRANE TRANSPORT PROTEIN YBAT"/>
    <property type="match status" value="1"/>
</dbReference>
<feature type="transmembrane region" description="Helical" evidence="6">
    <location>
        <begin position="395"/>
        <end position="416"/>
    </location>
</feature>
<dbReference type="Gene3D" id="1.20.1740.10">
    <property type="entry name" value="Amino acid/polyamine transporter I"/>
    <property type="match status" value="1"/>
</dbReference>
<evidence type="ECO:0000313" key="8">
    <source>
        <dbReference type="Proteomes" id="UP000198863"/>
    </source>
</evidence>
<organism evidence="7 8">
    <name type="scientific">Klenkia brasiliensis</name>
    <dbReference type="NCBI Taxonomy" id="333142"/>
    <lineage>
        <taxon>Bacteria</taxon>
        <taxon>Bacillati</taxon>
        <taxon>Actinomycetota</taxon>
        <taxon>Actinomycetes</taxon>
        <taxon>Geodermatophilales</taxon>
        <taxon>Geodermatophilaceae</taxon>
        <taxon>Klenkia</taxon>
    </lineage>
</organism>
<feature type="transmembrane region" description="Helical" evidence="6">
    <location>
        <begin position="338"/>
        <end position="358"/>
    </location>
</feature>
<feature type="transmembrane region" description="Helical" evidence="6">
    <location>
        <begin position="364"/>
        <end position="383"/>
    </location>
</feature>
<evidence type="ECO:0000256" key="2">
    <source>
        <dbReference type="ARBA" id="ARBA00022475"/>
    </source>
</evidence>
<evidence type="ECO:0000256" key="6">
    <source>
        <dbReference type="SAM" id="Phobius"/>
    </source>
</evidence>
<reference evidence="8" key="1">
    <citation type="submission" date="2016-10" db="EMBL/GenBank/DDBJ databases">
        <authorList>
            <person name="Varghese N."/>
            <person name="Submissions S."/>
        </authorList>
    </citation>
    <scope>NUCLEOTIDE SEQUENCE [LARGE SCALE GENOMIC DNA]</scope>
    <source>
        <strain evidence="8">DSM 44526</strain>
    </source>
</reference>
<evidence type="ECO:0000256" key="1">
    <source>
        <dbReference type="ARBA" id="ARBA00004651"/>
    </source>
</evidence>
<evidence type="ECO:0000313" key="7">
    <source>
        <dbReference type="EMBL" id="SDG85627.1"/>
    </source>
</evidence>
<dbReference type="Pfam" id="PF13520">
    <property type="entry name" value="AA_permease_2"/>
    <property type="match status" value="1"/>
</dbReference>
<dbReference type="PANTHER" id="PTHR42770">
    <property type="entry name" value="AMINO ACID TRANSPORTER-RELATED"/>
    <property type="match status" value="1"/>
</dbReference>
<dbReference type="PIRSF" id="PIRSF006060">
    <property type="entry name" value="AA_transporter"/>
    <property type="match status" value="1"/>
</dbReference>
<evidence type="ECO:0000256" key="4">
    <source>
        <dbReference type="ARBA" id="ARBA00022989"/>
    </source>
</evidence>
<dbReference type="GO" id="GO:0022857">
    <property type="term" value="F:transmembrane transporter activity"/>
    <property type="evidence" value="ECO:0007669"/>
    <property type="project" value="InterPro"/>
</dbReference>
<protein>
    <submittedName>
        <fullName evidence="7">Amino acid/polyamine/organocation transporter, APC superfamily (TC 2.A.3)</fullName>
    </submittedName>
</protein>
<keyword evidence="2" id="KW-1003">Cell membrane</keyword>
<feature type="transmembrane region" description="Helical" evidence="6">
    <location>
        <begin position="285"/>
        <end position="309"/>
    </location>
</feature>
<keyword evidence="3 6" id="KW-0812">Transmembrane</keyword>
<feature type="transmembrane region" description="Helical" evidence="6">
    <location>
        <begin position="131"/>
        <end position="150"/>
    </location>
</feature>
<feature type="transmembrane region" description="Helical" evidence="6">
    <location>
        <begin position="422"/>
        <end position="442"/>
    </location>
</feature>
<evidence type="ECO:0000256" key="5">
    <source>
        <dbReference type="ARBA" id="ARBA00023136"/>
    </source>
</evidence>
<sequence length="464" mass="47938">MATTEQQTQPELKRVMGPGLLLLFIVGDVLGTGIYALTGQVAAQVGGIVWAPFLVAFLVALVTAFSYLELVTKYPRAAGAALYTHKAFGVHFLTFLVAFAVMSSGITSASTAARAFSSNAAAVLGLDLGEGIGITLIGLGFMGLVAVVNLRGVGESVKANVVLTCVELTGLLIVIGVGAWALGLGEGDLSRVTEVDTGDQSLVGGVIAATGLAFFAMVGFEDSVNMAEECKEPRRIFPRVLLTGLAITGVIYVLVSISAISLVPADRLSEGDTPLLQVVQAGAPGFPLGLFGVITMFAVANSALINMLMASRLVYGMSREGVLPPLLGRVGPRRRTPVTAILFTTALAFGLITFVGAVPDLGGTTALLLLVVFAVVNVAVLVLRRDRVDADHFRTPTVLPVVGALACAYLATPLAGRPVVQYQIAGVLLAVGVALWAVTVVVDRRTGTSARLDPEALAGDGPVN</sequence>
<dbReference type="OrthoDB" id="4568421at2"/>
<keyword evidence="5 6" id="KW-0472">Membrane</keyword>
<dbReference type="Proteomes" id="UP000198863">
    <property type="component" value="Unassembled WGS sequence"/>
</dbReference>
<dbReference type="EMBL" id="FNCF01000006">
    <property type="protein sequence ID" value="SDG85627.1"/>
    <property type="molecule type" value="Genomic_DNA"/>
</dbReference>
<dbReference type="InterPro" id="IPR002293">
    <property type="entry name" value="AA/rel_permease1"/>
</dbReference>
<dbReference type="GO" id="GO:0005886">
    <property type="term" value="C:plasma membrane"/>
    <property type="evidence" value="ECO:0007669"/>
    <property type="project" value="UniProtKB-SubCell"/>
</dbReference>
<evidence type="ECO:0000256" key="3">
    <source>
        <dbReference type="ARBA" id="ARBA00022692"/>
    </source>
</evidence>
<dbReference type="AlphaFoldDB" id="A0A1G7XN56"/>
<name>A0A1G7XN56_9ACTN</name>
<accession>A0A1G7XN56</accession>
<keyword evidence="4 6" id="KW-1133">Transmembrane helix</keyword>
<proteinExistence type="predicted"/>
<comment type="subcellular location">
    <subcellularLocation>
        <location evidence="1">Cell membrane</location>
        <topology evidence="1">Multi-pass membrane protein</topology>
    </subcellularLocation>
</comment>
<feature type="transmembrane region" description="Helical" evidence="6">
    <location>
        <begin position="240"/>
        <end position="265"/>
    </location>
</feature>
<gene>
    <name evidence="7" type="ORF">SAMN05660324_3730</name>
</gene>
<dbReference type="RefSeq" id="WP_091066777.1">
    <property type="nucleotide sequence ID" value="NZ_FNCF01000006.1"/>
</dbReference>
<feature type="transmembrane region" description="Helical" evidence="6">
    <location>
        <begin position="20"/>
        <end position="42"/>
    </location>
</feature>
<dbReference type="InterPro" id="IPR050367">
    <property type="entry name" value="APC_superfamily"/>
</dbReference>
<feature type="transmembrane region" description="Helical" evidence="6">
    <location>
        <begin position="88"/>
        <end position="111"/>
    </location>
</feature>